<keyword evidence="2" id="KW-1185">Reference proteome</keyword>
<organism evidence="1 2">
    <name type="scientific">Diplogelasinospora grovesii</name>
    <dbReference type="NCBI Taxonomy" id="303347"/>
    <lineage>
        <taxon>Eukaryota</taxon>
        <taxon>Fungi</taxon>
        <taxon>Dikarya</taxon>
        <taxon>Ascomycota</taxon>
        <taxon>Pezizomycotina</taxon>
        <taxon>Sordariomycetes</taxon>
        <taxon>Sordariomycetidae</taxon>
        <taxon>Sordariales</taxon>
        <taxon>Diplogelasinosporaceae</taxon>
        <taxon>Diplogelasinospora</taxon>
    </lineage>
</organism>
<reference evidence="2" key="1">
    <citation type="journal article" date="2023" name="Mol. Phylogenet. Evol.">
        <title>Genome-scale phylogeny and comparative genomics of the fungal order Sordariales.</title>
        <authorList>
            <person name="Hensen N."/>
            <person name="Bonometti L."/>
            <person name="Westerberg I."/>
            <person name="Brannstrom I.O."/>
            <person name="Guillou S."/>
            <person name="Cros-Aarteil S."/>
            <person name="Calhoun S."/>
            <person name="Haridas S."/>
            <person name="Kuo A."/>
            <person name="Mondo S."/>
            <person name="Pangilinan J."/>
            <person name="Riley R."/>
            <person name="LaButti K."/>
            <person name="Andreopoulos B."/>
            <person name="Lipzen A."/>
            <person name="Chen C."/>
            <person name="Yan M."/>
            <person name="Daum C."/>
            <person name="Ng V."/>
            <person name="Clum A."/>
            <person name="Steindorff A."/>
            <person name="Ohm R.A."/>
            <person name="Martin F."/>
            <person name="Silar P."/>
            <person name="Natvig D.O."/>
            <person name="Lalanne C."/>
            <person name="Gautier V."/>
            <person name="Ament-Velasquez S.L."/>
            <person name="Kruys A."/>
            <person name="Hutchinson M.I."/>
            <person name="Powell A.J."/>
            <person name="Barry K."/>
            <person name="Miller A.N."/>
            <person name="Grigoriev I.V."/>
            <person name="Debuchy R."/>
            <person name="Gladieux P."/>
            <person name="Hiltunen Thoren M."/>
            <person name="Johannesson H."/>
        </authorList>
    </citation>
    <scope>NUCLEOTIDE SEQUENCE [LARGE SCALE GENOMIC DNA]</scope>
    <source>
        <strain evidence="2">CBS 340.73</strain>
    </source>
</reference>
<dbReference type="Proteomes" id="UP001303473">
    <property type="component" value="Unassembled WGS sequence"/>
</dbReference>
<accession>A0AAN6S2L0</accession>
<dbReference type="AlphaFoldDB" id="A0AAN6S2L0"/>
<comment type="caution">
    <text evidence="1">The sequence shown here is derived from an EMBL/GenBank/DDBJ whole genome shotgun (WGS) entry which is preliminary data.</text>
</comment>
<protein>
    <submittedName>
        <fullName evidence="1">Uncharacterized protein</fullName>
    </submittedName>
</protein>
<name>A0AAN6S2L0_9PEZI</name>
<evidence type="ECO:0000313" key="2">
    <source>
        <dbReference type="Proteomes" id="UP001303473"/>
    </source>
</evidence>
<gene>
    <name evidence="1" type="ORF">QBC46DRAFT_356093</name>
</gene>
<evidence type="ECO:0000313" key="1">
    <source>
        <dbReference type="EMBL" id="KAK3938150.1"/>
    </source>
</evidence>
<proteinExistence type="predicted"/>
<sequence>MAAHVMHSRRPERVDGHQIVRDHELLVIESDAIPLTGAGDDDSEPALQLPISIATLTSLLLAASSTASAWRCYGSGQWGKLSEGDRAVADFCSAHATAGIPSRDVPMTGSYRYNDNYPWDISVKTSGSNPPPFLWQECRDSLFQALSQCKGNNADTRGGNGDIRSWYISIDPNTKLGLELPTHGCPWVLMLRMGFRGWLTQNLWVGG</sequence>
<dbReference type="EMBL" id="MU853836">
    <property type="protein sequence ID" value="KAK3938150.1"/>
    <property type="molecule type" value="Genomic_DNA"/>
</dbReference>